<gene>
    <name evidence="1" type="ORF">AVEN_249322_1</name>
</gene>
<evidence type="ECO:0000313" key="1">
    <source>
        <dbReference type="EMBL" id="GBL75098.1"/>
    </source>
</evidence>
<reference evidence="1 2" key="1">
    <citation type="journal article" date="2019" name="Sci. Rep.">
        <title>Orb-weaving spider Araneus ventricosus genome elucidates the spidroin gene catalogue.</title>
        <authorList>
            <person name="Kono N."/>
            <person name="Nakamura H."/>
            <person name="Ohtoshi R."/>
            <person name="Moran D.A.P."/>
            <person name="Shinohara A."/>
            <person name="Yoshida Y."/>
            <person name="Fujiwara M."/>
            <person name="Mori M."/>
            <person name="Tomita M."/>
            <person name="Arakawa K."/>
        </authorList>
    </citation>
    <scope>NUCLEOTIDE SEQUENCE [LARGE SCALE GENOMIC DNA]</scope>
</reference>
<protein>
    <submittedName>
        <fullName evidence="1">Uncharacterized protein</fullName>
    </submittedName>
</protein>
<dbReference type="OrthoDB" id="10656279at2759"/>
<sequence>PSKAPEKPPNELMFALPPLAIREEDPDDGYCEHVLTQPATISQVDPDLLHSEVALLPGIISPSMKIQL</sequence>
<dbReference type="AlphaFoldDB" id="A0A4Y2A5N7"/>
<proteinExistence type="predicted"/>
<comment type="caution">
    <text evidence="1">The sequence shown here is derived from an EMBL/GenBank/DDBJ whole genome shotgun (WGS) entry which is preliminary data.</text>
</comment>
<dbReference type="EMBL" id="BGPR01079565">
    <property type="protein sequence ID" value="GBL75098.1"/>
    <property type="molecule type" value="Genomic_DNA"/>
</dbReference>
<evidence type="ECO:0000313" key="2">
    <source>
        <dbReference type="Proteomes" id="UP000499080"/>
    </source>
</evidence>
<accession>A0A4Y2A5N7</accession>
<dbReference type="Proteomes" id="UP000499080">
    <property type="component" value="Unassembled WGS sequence"/>
</dbReference>
<keyword evidence="2" id="KW-1185">Reference proteome</keyword>
<organism evidence="1 2">
    <name type="scientific">Araneus ventricosus</name>
    <name type="common">Orbweaver spider</name>
    <name type="synonym">Epeira ventricosa</name>
    <dbReference type="NCBI Taxonomy" id="182803"/>
    <lineage>
        <taxon>Eukaryota</taxon>
        <taxon>Metazoa</taxon>
        <taxon>Ecdysozoa</taxon>
        <taxon>Arthropoda</taxon>
        <taxon>Chelicerata</taxon>
        <taxon>Arachnida</taxon>
        <taxon>Araneae</taxon>
        <taxon>Araneomorphae</taxon>
        <taxon>Entelegynae</taxon>
        <taxon>Araneoidea</taxon>
        <taxon>Araneidae</taxon>
        <taxon>Araneus</taxon>
    </lineage>
</organism>
<name>A0A4Y2A5N7_ARAVE</name>
<feature type="non-terminal residue" evidence="1">
    <location>
        <position position="1"/>
    </location>
</feature>